<name>A0ABU2NCQ7_9PSEU</name>
<evidence type="ECO:0000313" key="4">
    <source>
        <dbReference type="Proteomes" id="UP001183202"/>
    </source>
</evidence>
<organism evidence="3 4">
    <name type="scientific">Pseudonocardia charpentierae</name>
    <dbReference type="NCBI Taxonomy" id="3075545"/>
    <lineage>
        <taxon>Bacteria</taxon>
        <taxon>Bacillati</taxon>
        <taxon>Actinomycetota</taxon>
        <taxon>Actinomycetes</taxon>
        <taxon>Pseudonocardiales</taxon>
        <taxon>Pseudonocardiaceae</taxon>
        <taxon>Pseudonocardia</taxon>
    </lineage>
</organism>
<dbReference type="PROSITE" id="PS50801">
    <property type="entry name" value="STAS"/>
    <property type="match status" value="1"/>
</dbReference>
<dbReference type="RefSeq" id="WP_311557503.1">
    <property type="nucleotide sequence ID" value="NZ_JAVREJ010000012.1"/>
</dbReference>
<accession>A0ABU2NCQ7</accession>
<dbReference type="Pfam" id="PF13466">
    <property type="entry name" value="STAS_2"/>
    <property type="match status" value="1"/>
</dbReference>
<sequence length="318" mass="34448">MHTTTVDDLSAVHACAVPGSDEQLWEMSARFLGIGLARGEHAVYFDDGTIDAVLERLVDDRVPVDRPLADGQLVVVGAADTRAVLRGTVRDAAVMLAARIDRAVADGYPGFRMTGQFNSGLSRRDGVGLADFDAMLDTVLTGRPARVLCLYDRHRYPDDAVERMRSIHRIEIETPALYDDGLLRVTRLGPFRMRLAGEVDHSNRPVVARMIAATLDEALRSDDPPAALELDLSSLRFLDVAGAVGLVHAAEEFPEAHRLALSRVRPGVLRALDRCGAPFAAQLDVTAHPGVSPGFRCPGAAGRRPGRGVTHAREARIR</sequence>
<dbReference type="InterPro" id="IPR036513">
    <property type="entry name" value="STAS_dom_sf"/>
</dbReference>
<dbReference type="Pfam" id="PF14417">
    <property type="entry name" value="MEDS"/>
    <property type="match status" value="1"/>
</dbReference>
<dbReference type="Gene3D" id="3.30.750.24">
    <property type="entry name" value="STAS domain"/>
    <property type="match status" value="1"/>
</dbReference>
<protein>
    <submittedName>
        <fullName evidence="3">MEDS domain-containing protein</fullName>
    </submittedName>
</protein>
<comment type="caution">
    <text evidence="3">The sequence shown here is derived from an EMBL/GenBank/DDBJ whole genome shotgun (WGS) entry which is preliminary data.</text>
</comment>
<gene>
    <name evidence="3" type="ORF">RM445_17200</name>
</gene>
<evidence type="ECO:0000313" key="3">
    <source>
        <dbReference type="EMBL" id="MDT0351268.1"/>
    </source>
</evidence>
<dbReference type="InterPro" id="IPR002645">
    <property type="entry name" value="STAS_dom"/>
</dbReference>
<dbReference type="InterPro" id="IPR058548">
    <property type="entry name" value="MlaB-like_STAS"/>
</dbReference>
<evidence type="ECO:0000259" key="2">
    <source>
        <dbReference type="PROSITE" id="PS50801"/>
    </source>
</evidence>
<reference evidence="4" key="1">
    <citation type="submission" date="2023-07" db="EMBL/GenBank/DDBJ databases">
        <title>30 novel species of actinomycetes from the DSMZ collection.</title>
        <authorList>
            <person name="Nouioui I."/>
        </authorList>
    </citation>
    <scope>NUCLEOTIDE SEQUENCE [LARGE SCALE GENOMIC DNA]</scope>
    <source>
        <strain evidence="4">DSM 45834</strain>
    </source>
</reference>
<keyword evidence="4" id="KW-1185">Reference proteome</keyword>
<feature type="domain" description="STAS" evidence="2">
    <location>
        <begin position="193"/>
        <end position="276"/>
    </location>
</feature>
<dbReference type="EMBL" id="JAVREJ010000012">
    <property type="protein sequence ID" value="MDT0351268.1"/>
    <property type="molecule type" value="Genomic_DNA"/>
</dbReference>
<feature type="region of interest" description="Disordered" evidence="1">
    <location>
        <begin position="298"/>
        <end position="318"/>
    </location>
</feature>
<dbReference type="Proteomes" id="UP001183202">
    <property type="component" value="Unassembled WGS sequence"/>
</dbReference>
<dbReference type="SUPFAM" id="SSF52091">
    <property type="entry name" value="SpoIIaa-like"/>
    <property type="match status" value="1"/>
</dbReference>
<evidence type="ECO:0000256" key="1">
    <source>
        <dbReference type="SAM" id="MobiDB-lite"/>
    </source>
</evidence>
<dbReference type="CDD" id="cd07043">
    <property type="entry name" value="STAS_anti-anti-sigma_factors"/>
    <property type="match status" value="1"/>
</dbReference>
<dbReference type="InterPro" id="IPR025847">
    <property type="entry name" value="MEDS_domain"/>
</dbReference>
<proteinExistence type="predicted"/>